<keyword evidence="5" id="KW-0677">Repeat</keyword>
<dbReference type="InterPro" id="IPR027417">
    <property type="entry name" value="P-loop_NTPase"/>
</dbReference>
<evidence type="ECO:0000256" key="4">
    <source>
        <dbReference type="ARBA" id="ARBA00022614"/>
    </source>
</evidence>
<evidence type="ECO:0000259" key="10">
    <source>
        <dbReference type="PROSITE" id="PS50052"/>
    </source>
</evidence>
<evidence type="ECO:0000256" key="1">
    <source>
        <dbReference type="ARBA" id="ARBA00003843"/>
    </source>
</evidence>
<keyword evidence="12" id="KW-1185">Reference proteome</keyword>
<dbReference type="SMART" id="SM00365">
    <property type="entry name" value="LRR_SD22"/>
    <property type="match status" value="2"/>
</dbReference>
<feature type="region of interest" description="Disordered" evidence="9">
    <location>
        <begin position="626"/>
        <end position="690"/>
    </location>
</feature>
<dbReference type="PANTHER" id="PTHR45973:SF9">
    <property type="entry name" value="LEUCINE-RICH REPEAT-CONTAINING PROTEIN 46"/>
    <property type="match status" value="1"/>
</dbReference>
<name>A0A835L6Y1_SPOEX</name>
<dbReference type="InterPro" id="IPR032675">
    <property type="entry name" value="LRR_dom_sf"/>
</dbReference>
<evidence type="ECO:0000256" key="9">
    <source>
        <dbReference type="SAM" id="MobiDB-lite"/>
    </source>
</evidence>
<evidence type="ECO:0000313" key="11">
    <source>
        <dbReference type="EMBL" id="KAF9416801.1"/>
    </source>
</evidence>
<dbReference type="Gene3D" id="3.40.50.300">
    <property type="entry name" value="P-loop containing nucleotide triphosphate hydrolases"/>
    <property type="match status" value="1"/>
</dbReference>
<comment type="subcellular location">
    <subcellularLocation>
        <location evidence="2">Cell projection</location>
        <location evidence="2">Cilium</location>
    </subcellularLocation>
</comment>
<dbReference type="PANTHER" id="PTHR45973">
    <property type="entry name" value="PROTEIN PHOSPHATASE 1 REGULATORY SUBUNIT SDS22-RELATED"/>
    <property type="match status" value="1"/>
</dbReference>
<evidence type="ECO:0000256" key="2">
    <source>
        <dbReference type="ARBA" id="ARBA00004138"/>
    </source>
</evidence>
<feature type="domain" description="Guanylate kinase-like" evidence="10">
    <location>
        <begin position="429"/>
        <end position="609"/>
    </location>
</feature>
<dbReference type="InterPro" id="IPR050576">
    <property type="entry name" value="Cilia_flagella_integrity"/>
</dbReference>
<evidence type="ECO:0000256" key="8">
    <source>
        <dbReference type="ARBA" id="ARBA00024433"/>
    </source>
</evidence>
<evidence type="ECO:0000256" key="3">
    <source>
        <dbReference type="ARBA" id="ARBA00006453"/>
    </source>
</evidence>
<comment type="similarity">
    <text evidence="3">Belongs to the DNAAF1 family.</text>
</comment>
<gene>
    <name evidence="11" type="ORF">HW555_005931</name>
</gene>
<dbReference type="PROSITE" id="PS50052">
    <property type="entry name" value="GUANYLATE_KINASE_2"/>
    <property type="match status" value="1"/>
</dbReference>
<dbReference type="Gene3D" id="3.80.10.10">
    <property type="entry name" value="Ribonuclease Inhibitor"/>
    <property type="match status" value="3"/>
</dbReference>
<dbReference type="PROSITE" id="PS51450">
    <property type="entry name" value="LRR"/>
    <property type="match status" value="4"/>
</dbReference>
<protein>
    <recommendedName>
        <fullName evidence="8">Dynein axonemal assembly factor 1 homolog</fullName>
    </recommendedName>
</protein>
<dbReference type="Proteomes" id="UP000648187">
    <property type="component" value="Unassembled WGS sequence"/>
</dbReference>
<reference evidence="11" key="1">
    <citation type="submission" date="2020-08" db="EMBL/GenBank/DDBJ databases">
        <title>Spodoptera exigua strain:BAW_Kor-Di-RS1 Genome sequencing and assembly.</title>
        <authorList>
            <person name="Kim J."/>
            <person name="Nam H.Y."/>
            <person name="Kwon M."/>
            <person name="Choi J.H."/>
            <person name="Cho S.R."/>
            <person name="Kim G.-H."/>
        </authorList>
    </citation>
    <scope>NUCLEOTIDE SEQUENCE</scope>
    <source>
        <strain evidence="11">BAW_Kor-Di-RS1</strain>
        <tissue evidence="11">Whole-body</tissue>
    </source>
</reference>
<dbReference type="Pfam" id="PF12799">
    <property type="entry name" value="LRR_4"/>
    <property type="match status" value="1"/>
</dbReference>
<dbReference type="InterPro" id="IPR008144">
    <property type="entry name" value="Guanylate_kin-like_dom"/>
</dbReference>
<proteinExistence type="inferred from homology"/>
<evidence type="ECO:0000313" key="12">
    <source>
        <dbReference type="Proteomes" id="UP000648187"/>
    </source>
</evidence>
<dbReference type="InterPro" id="IPR025875">
    <property type="entry name" value="Leu-rich_rpt_4"/>
</dbReference>
<dbReference type="EMBL" id="JACKWZ010000083">
    <property type="protein sequence ID" value="KAF9416801.1"/>
    <property type="molecule type" value="Genomic_DNA"/>
</dbReference>
<comment type="caution">
    <text evidence="11">The sequence shown here is derived from an EMBL/GenBank/DDBJ whole genome shotgun (WGS) entry which is preliminary data.</text>
</comment>
<keyword evidence="7" id="KW-0966">Cell projection</keyword>
<comment type="function">
    <text evidence="1">Cilium-specific protein required for cilia structures.</text>
</comment>
<evidence type="ECO:0000256" key="5">
    <source>
        <dbReference type="ARBA" id="ARBA00022737"/>
    </source>
</evidence>
<dbReference type="AlphaFoldDB" id="A0A835L6Y1"/>
<dbReference type="GO" id="GO:0005929">
    <property type="term" value="C:cilium"/>
    <property type="evidence" value="ECO:0007669"/>
    <property type="project" value="UniProtKB-SubCell"/>
</dbReference>
<feature type="compositionally biased region" description="Polar residues" evidence="9">
    <location>
        <begin position="626"/>
        <end position="640"/>
    </location>
</feature>
<keyword evidence="6" id="KW-0969">Cilium</keyword>
<evidence type="ECO:0000256" key="6">
    <source>
        <dbReference type="ARBA" id="ARBA00023069"/>
    </source>
</evidence>
<keyword evidence="4" id="KW-0433">Leucine-rich repeat</keyword>
<sequence length="874" mass="100761">MSTWLGMYVRVTTSISLKETLARKNHSKLLETLNRKTGINRSSTNESEAGTTIWTAKDDLSLREEFPKHVTSLMNEDNYWGCFYVYPDLYADIFSPVVKIRDIQDVPELVGGELTRDMITACLTYLQRTPILGDLVFIKLDLSSKHLMKIDVLQHYKYLVYLNLSSNLLTELTVLSHLPYLQFLSVDFNRLATVLDYKTPQWFLTEVHYKYNSVKRIRDLSAFWSITVLDLSHNNIKAITGLQNLVFLRRLDLSFNHIQRLENLNHLRLLWLDVSYNNISSCEFGPNSGLWTLLHLEYLNLNENNLTSMKMFSYCTRLRELHLRNNRFSILLELAVYMSQMRRLLILDLRANPICSIPGYKSVVINTFSMLLSLDAAELDPVEQRTLRMDVNPDVTMHATRKLLRLIYIQELSKARISPYIPPADSVDVPLVILVGHEGVGKGNLSRRLVKECSSHIQLARRHTTATFHFADHYIEITRSKFDDMLLAGDYLTYFEMDGESYGLSRQEAFVSEGKVKIACMDLSSALMLKLRGYRPYMILATYTDRKSLSTIQERRKTEFMMESECSLMMDSDARANKDFLKGYDILALLNSSTSSLDEVMKQTHEKSSMEERSLYSLFKESQGTEYASDVNGQNLSYQERNVKRPSRQKPVDKHSKQSSISHSHRLIIPDSSKSSNSKSVTFTSQDGQVEQDVTGLMVEPPVPDSNNKEVEKQIRSISTRIPWQTAQWRGSQVAMDESDLWIAFLTEAGYLQASDINTQLSDTYTPRFSKTEDDTILRQITDMLPSDTPTIGLTDPYEHVHRKNPGLFWDTVAMDDPDQAYIKVRRIIRDIVNSQKTLKPMFDIDFAQYKEHPTVQRKLTKIRSQIAPQQLFH</sequence>
<dbReference type="SUPFAM" id="SSF52540">
    <property type="entry name" value="P-loop containing nucleoside triphosphate hydrolases"/>
    <property type="match status" value="1"/>
</dbReference>
<evidence type="ECO:0000256" key="7">
    <source>
        <dbReference type="ARBA" id="ARBA00023273"/>
    </source>
</evidence>
<accession>A0A835L6Y1</accession>
<dbReference type="InterPro" id="IPR001611">
    <property type="entry name" value="Leu-rich_rpt"/>
</dbReference>
<dbReference type="SUPFAM" id="SSF52058">
    <property type="entry name" value="L domain-like"/>
    <property type="match status" value="1"/>
</dbReference>
<organism evidence="11 12">
    <name type="scientific">Spodoptera exigua</name>
    <name type="common">Beet armyworm</name>
    <name type="synonym">Noctua fulgens</name>
    <dbReference type="NCBI Taxonomy" id="7107"/>
    <lineage>
        <taxon>Eukaryota</taxon>
        <taxon>Metazoa</taxon>
        <taxon>Ecdysozoa</taxon>
        <taxon>Arthropoda</taxon>
        <taxon>Hexapoda</taxon>
        <taxon>Insecta</taxon>
        <taxon>Pterygota</taxon>
        <taxon>Neoptera</taxon>
        <taxon>Endopterygota</taxon>
        <taxon>Lepidoptera</taxon>
        <taxon>Glossata</taxon>
        <taxon>Ditrysia</taxon>
        <taxon>Noctuoidea</taxon>
        <taxon>Noctuidae</taxon>
        <taxon>Amphipyrinae</taxon>
        <taxon>Spodoptera</taxon>
    </lineage>
</organism>